<keyword evidence="7 8" id="KW-0131">Cell cycle</keyword>
<evidence type="ECO:0000256" key="5">
    <source>
        <dbReference type="ARBA" id="ARBA00022989"/>
    </source>
</evidence>
<evidence type="ECO:0000256" key="2">
    <source>
        <dbReference type="ARBA" id="ARBA00022519"/>
    </source>
</evidence>
<dbReference type="PANTHER" id="PTHR38685:SF1">
    <property type="entry name" value="CELL DIVISION PROTEIN ZIPA"/>
    <property type="match status" value="1"/>
</dbReference>
<evidence type="ECO:0000256" key="4">
    <source>
        <dbReference type="ARBA" id="ARBA00022692"/>
    </source>
</evidence>
<dbReference type="STRING" id="52442.SAMN05421880_103107"/>
<keyword evidence="2 9" id="KW-0997">Cell inner membrane</keyword>
<evidence type="ECO:0000256" key="3">
    <source>
        <dbReference type="ARBA" id="ARBA00022618"/>
    </source>
</evidence>
<keyword evidence="4 9" id="KW-0812">Transmembrane</keyword>
<keyword evidence="3 8" id="KW-0132">Cell division</keyword>
<keyword evidence="5 10" id="KW-1133">Transmembrane helix</keyword>
<comment type="subcellular location">
    <subcellularLocation>
        <location evidence="9">Cell inner membrane</location>
        <topology evidence="9">Single-pass type I membrane protein</topology>
    </subcellularLocation>
</comment>
<evidence type="ECO:0000256" key="7">
    <source>
        <dbReference type="ARBA" id="ARBA00023306"/>
    </source>
</evidence>
<dbReference type="Gene3D" id="3.30.1400.10">
    <property type="entry name" value="ZipA, C-terminal FtsZ-binding domain"/>
    <property type="match status" value="1"/>
</dbReference>
<dbReference type="GO" id="GO:0000917">
    <property type="term" value="P:division septum assembly"/>
    <property type="evidence" value="ECO:0007669"/>
    <property type="project" value="TreeGrafter"/>
</dbReference>
<organism evidence="12 13">
    <name type="scientific">Nitrosomonas nitrosa</name>
    <dbReference type="NCBI Taxonomy" id="52442"/>
    <lineage>
        <taxon>Bacteria</taxon>
        <taxon>Pseudomonadati</taxon>
        <taxon>Pseudomonadota</taxon>
        <taxon>Betaproteobacteria</taxon>
        <taxon>Nitrosomonadales</taxon>
        <taxon>Nitrosomonadaceae</taxon>
        <taxon>Nitrosomonas</taxon>
    </lineage>
</organism>
<dbReference type="SUPFAM" id="SSF64383">
    <property type="entry name" value="Cell-division protein ZipA, C-terminal domain"/>
    <property type="match status" value="1"/>
</dbReference>
<evidence type="ECO:0000256" key="9">
    <source>
        <dbReference type="RuleBase" id="RU003613"/>
    </source>
</evidence>
<evidence type="ECO:0000256" key="1">
    <source>
        <dbReference type="ARBA" id="ARBA00022475"/>
    </source>
</evidence>
<comment type="function">
    <text evidence="8">Essential cell division protein that stabilizes the FtsZ protofilaments by cross-linking them and that serves as a cytoplasmic membrane anchor for the Z ring. Also required for the recruitment to the septal ring of downstream cell division proteins.</text>
</comment>
<evidence type="ECO:0000259" key="11">
    <source>
        <dbReference type="SMART" id="SM00771"/>
    </source>
</evidence>
<feature type="transmembrane region" description="Helical" evidence="10">
    <location>
        <begin position="6"/>
        <end position="25"/>
    </location>
</feature>
<dbReference type="GO" id="GO:0005886">
    <property type="term" value="C:plasma membrane"/>
    <property type="evidence" value="ECO:0007669"/>
    <property type="project" value="UniProtKB-SubCell"/>
</dbReference>
<evidence type="ECO:0000313" key="13">
    <source>
        <dbReference type="Proteomes" id="UP000199561"/>
    </source>
</evidence>
<gene>
    <name evidence="12" type="ORF">SAMN05421880_103107</name>
</gene>
<dbReference type="InterPro" id="IPR036765">
    <property type="entry name" value="ZipA_FtsZ-bd_C_sf"/>
</dbReference>
<dbReference type="Proteomes" id="UP000199561">
    <property type="component" value="Unassembled WGS sequence"/>
</dbReference>
<evidence type="ECO:0000256" key="6">
    <source>
        <dbReference type="ARBA" id="ARBA00023136"/>
    </source>
</evidence>
<dbReference type="EMBL" id="FOUF01000003">
    <property type="protein sequence ID" value="SFL98075.1"/>
    <property type="molecule type" value="Genomic_DNA"/>
</dbReference>
<evidence type="ECO:0000313" key="12">
    <source>
        <dbReference type="EMBL" id="SFL98075.1"/>
    </source>
</evidence>
<evidence type="ECO:0000256" key="10">
    <source>
        <dbReference type="SAM" id="Phobius"/>
    </source>
</evidence>
<dbReference type="SMART" id="SM00771">
    <property type="entry name" value="ZipA_C"/>
    <property type="match status" value="1"/>
</dbReference>
<proteinExistence type="inferred from homology"/>
<dbReference type="InterPro" id="IPR007449">
    <property type="entry name" value="ZipA_FtsZ-bd_C"/>
</dbReference>
<accession>A0A1I4M4Z5</accession>
<feature type="domain" description="ZipA C-terminal FtsZ-binding" evidence="11">
    <location>
        <begin position="235"/>
        <end position="361"/>
    </location>
</feature>
<dbReference type="InterPro" id="IPR011919">
    <property type="entry name" value="Cell_div_ZipA"/>
</dbReference>
<dbReference type="RefSeq" id="WP_090666318.1">
    <property type="nucleotide sequence ID" value="NZ_FOUF01000003.1"/>
</dbReference>
<sequence length="385" mass="43349">MSDLQISLIIIGIIVIGGVVFFNWLQQARYRRRIKQAFEHEHEDALLKTSKSSWENERIEPKFGNETPPKFVNEFSAESPVELGITKEPPRFEPENRLIVEDETIEEQKAVNFDSKINYITSIRANKLITHDKLTELLQQKFDFGKPVRWLGLNQDGHTWEEITIETLHTQGGYIHLKGCLQLADRAGPVSEVNLSRFRDMVEDFAMQIEAIADCPDIAEAHTKAVTLDKFCADVDVVMGINIISKDGGAFVGTKIRALAEASGFRLESEGAFRFRDDNNTVLFSLSNYETTPFLPASMRTLTTHGITFLFDVPRVANGEKIFDQMVSLARQFALTLNGIMVDDNRVPLNDNGIRKSKQQLMNIQAVMAANDIPAGSETALKLFV</sequence>
<keyword evidence="13" id="KW-1185">Reference proteome</keyword>
<name>A0A1I4M4Z5_9PROT</name>
<evidence type="ECO:0000256" key="8">
    <source>
        <dbReference type="RuleBase" id="RU003612"/>
    </source>
</evidence>
<dbReference type="GO" id="GO:0032153">
    <property type="term" value="C:cell division site"/>
    <property type="evidence" value="ECO:0007669"/>
    <property type="project" value="TreeGrafter"/>
</dbReference>
<protein>
    <recommendedName>
        <fullName evidence="8">Cell division protein ZipA</fullName>
    </recommendedName>
</protein>
<dbReference type="PANTHER" id="PTHR38685">
    <property type="entry name" value="CELL DIVISION PROTEIN ZIPA"/>
    <property type="match status" value="1"/>
</dbReference>
<comment type="similarity">
    <text evidence="8">Belongs to the ZipA family.</text>
</comment>
<keyword evidence="6 9" id="KW-0472">Membrane</keyword>
<reference evidence="12 13" key="1">
    <citation type="submission" date="2016-10" db="EMBL/GenBank/DDBJ databases">
        <authorList>
            <person name="de Groot N.N."/>
        </authorList>
    </citation>
    <scope>NUCLEOTIDE SEQUENCE [LARGE SCALE GENOMIC DNA]</scope>
    <source>
        <strain evidence="12 13">Nm146</strain>
    </source>
</reference>
<dbReference type="Pfam" id="PF04354">
    <property type="entry name" value="ZipA_C"/>
    <property type="match status" value="1"/>
</dbReference>
<keyword evidence="1 9" id="KW-1003">Cell membrane</keyword>
<dbReference type="AlphaFoldDB" id="A0A1I4M4Z5"/>